<dbReference type="AlphaFoldDB" id="A0A3A6PRX4"/>
<evidence type="ECO:0000256" key="2">
    <source>
        <dbReference type="ARBA" id="ARBA00011061"/>
    </source>
</evidence>
<feature type="transmembrane region" description="Helical" evidence="8">
    <location>
        <begin position="20"/>
        <end position="40"/>
    </location>
</feature>
<name>A0A3A6PRX4_9EURY</name>
<evidence type="ECO:0000256" key="7">
    <source>
        <dbReference type="SAM" id="MobiDB-lite"/>
    </source>
</evidence>
<feature type="transmembrane region" description="Helical" evidence="8">
    <location>
        <begin position="52"/>
        <end position="70"/>
    </location>
</feature>
<evidence type="ECO:0000313" key="9">
    <source>
        <dbReference type="EMBL" id="RJX44616.1"/>
    </source>
</evidence>
<feature type="transmembrane region" description="Helical" evidence="8">
    <location>
        <begin position="159"/>
        <end position="182"/>
    </location>
</feature>
<comment type="subcellular location">
    <subcellularLocation>
        <location evidence="1">Cell membrane</location>
        <topology evidence="1">Multi-pass membrane protein</topology>
    </subcellularLocation>
</comment>
<feature type="transmembrane region" description="Helical" evidence="8">
    <location>
        <begin position="135"/>
        <end position="153"/>
    </location>
</feature>
<dbReference type="EMBL" id="QKNY01000004">
    <property type="protein sequence ID" value="RJX44616.1"/>
    <property type="molecule type" value="Genomic_DNA"/>
</dbReference>
<evidence type="ECO:0000313" key="10">
    <source>
        <dbReference type="Proteomes" id="UP000276588"/>
    </source>
</evidence>
<evidence type="ECO:0000256" key="1">
    <source>
        <dbReference type="ARBA" id="ARBA00004651"/>
    </source>
</evidence>
<keyword evidence="6 8" id="KW-0472">Membrane</keyword>
<feature type="region of interest" description="Disordered" evidence="7">
    <location>
        <begin position="332"/>
        <end position="351"/>
    </location>
</feature>
<evidence type="ECO:0000256" key="4">
    <source>
        <dbReference type="ARBA" id="ARBA00022692"/>
    </source>
</evidence>
<feature type="transmembrane region" description="Helical" evidence="8">
    <location>
        <begin position="305"/>
        <end position="327"/>
    </location>
</feature>
<dbReference type="Pfam" id="PF03706">
    <property type="entry name" value="LPG_synthase_TM"/>
    <property type="match status" value="1"/>
</dbReference>
<reference evidence="9 10" key="1">
    <citation type="submission" date="2018-06" db="EMBL/GenBank/DDBJ databases">
        <title>Halonotius sp. F13-13 a new haloarchaeeon isolated from a solar saltern from Isla Cristina, Huelva, Spain.</title>
        <authorList>
            <person name="Duran-Viseras A."/>
            <person name="Sanchez-Porro C."/>
            <person name="Ventosa A."/>
        </authorList>
    </citation>
    <scope>NUCLEOTIDE SEQUENCE [LARGE SCALE GENOMIC DNA]</scope>
    <source>
        <strain evidence="9 10">F13-13</strain>
    </source>
</reference>
<dbReference type="PANTHER" id="PTHR39087">
    <property type="entry name" value="UPF0104 MEMBRANE PROTEIN MJ1595"/>
    <property type="match status" value="1"/>
</dbReference>
<sequence>MAGFRDLFATVTDQGIARTLGAALFGILLLIGLFSFSGFTEVFSTVRTANPLFIAGIAIIYPLSFVFRTWRWRVLLRASGHLASRANAFRCIMSGWLVNSLIPARAGDVLRGYALKTTEGTPFSVAVGTIVIERVLDMLVLGLLMTVVASFYLRSQQTIYLALGAFLIGVVLLIGLIIIYLVGDRLSDLLADHVAGVSNSIKTVRQALKRVSGNPFALALAAAISLPVWMIEVTTIYFAAKAVGITLSFVPTVTAGVSAFVSQAVPVTPGGLGTYEAAITSILVLFDIESSTGTALALVDHFTRLSVIYVIGLITTVHIIFQSRLYFRDQKQKSEQESDRIQSSIGPEESD</sequence>
<dbReference type="PANTHER" id="PTHR39087:SF2">
    <property type="entry name" value="UPF0104 MEMBRANE PROTEIN MJ1595"/>
    <property type="match status" value="1"/>
</dbReference>
<gene>
    <name evidence="9" type="ORF">DM826_03100</name>
</gene>
<evidence type="ECO:0000256" key="3">
    <source>
        <dbReference type="ARBA" id="ARBA00022475"/>
    </source>
</evidence>
<keyword evidence="4 8" id="KW-0812">Transmembrane</keyword>
<keyword evidence="5 8" id="KW-1133">Transmembrane helix</keyword>
<evidence type="ECO:0000256" key="5">
    <source>
        <dbReference type="ARBA" id="ARBA00022989"/>
    </source>
</evidence>
<dbReference type="Proteomes" id="UP000276588">
    <property type="component" value="Unassembled WGS sequence"/>
</dbReference>
<organism evidence="9 10">
    <name type="scientific">Halonotius aquaticus</name>
    <dbReference type="NCBI Taxonomy" id="2216978"/>
    <lineage>
        <taxon>Archaea</taxon>
        <taxon>Methanobacteriati</taxon>
        <taxon>Methanobacteriota</taxon>
        <taxon>Stenosarchaea group</taxon>
        <taxon>Halobacteria</taxon>
        <taxon>Halobacteriales</taxon>
        <taxon>Haloferacaceae</taxon>
        <taxon>Halonotius</taxon>
    </lineage>
</organism>
<evidence type="ECO:0000256" key="6">
    <source>
        <dbReference type="ARBA" id="ARBA00023136"/>
    </source>
</evidence>
<feature type="transmembrane region" description="Helical" evidence="8">
    <location>
        <begin position="245"/>
        <end position="265"/>
    </location>
</feature>
<feature type="transmembrane region" description="Helical" evidence="8">
    <location>
        <begin position="216"/>
        <end position="239"/>
    </location>
</feature>
<comment type="caution">
    <text evidence="9">The sequence shown here is derived from an EMBL/GenBank/DDBJ whole genome shotgun (WGS) entry which is preliminary data.</text>
</comment>
<comment type="similarity">
    <text evidence="2">Belongs to the UPF0104 family.</text>
</comment>
<proteinExistence type="inferred from homology"/>
<dbReference type="GO" id="GO:0005886">
    <property type="term" value="C:plasma membrane"/>
    <property type="evidence" value="ECO:0007669"/>
    <property type="project" value="UniProtKB-SubCell"/>
</dbReference>
<accession>A0A3A6PRX4</accession>
<dbReference type="NCBIfam" id="TIGR00374">
    <property type="entry name" value="flippase-like domain"/>
    <property type="match status" value="1"/>
</dbReference>
<protein>
    <recommendedName>
        <fullName evidence="11">Flippase-like domain-containing protein</fullName>
    </recommendedName>
</protein>
<evidence type="ECO:0008006" key="11">
    <source>
        <dbReference type="Google" id="ProtNLM"/>
    </source>
</evidence>
<evidence type="ECO:0000256" key="8">
    <source>
        <dbReference type="SAM" id="Phobius"/>
    </source>
</evidence>
<keyword evidence="10" id="KW-1185">Reference proteome</keyword>
<keyword evidence="3" id="KW-1003">Cell membrane</keyword>
<dbReference type="InterPro" id="IPR022791">
    <property type="entry name" value="L-PG_synthase/AglD"/>
</dbReference>